<feature type="domain" description="PLAT" evidence="3">
    <location>
        <begin position="1"/>
        <end position="107"/>
    </location>
</feature>
<dbReference type="EnsemblMetazoa" id="XM_021056504.2">
    <property type="protein sequence ID" value="XP_020912163.1"/>
    <property type="gene ID" value="LOC110249926"/>
</dbReference>
<dbReference type="Gene3D" id="2.60.60.20">
    <property type="entry name" value="PLAT/LH2 domain"/>
    <property type="match status" value="1"/>
</dbReference>
<evidence type="ECO:0000313" key="4">
    <source>
        <dbReference type="EnsemblMetazoa" id="XP_020912163.1"/>
    </source>
</evidence>
<dbReference type="PROSITE" id="PS50095">
    <property type="entry name" value="PLAT"/>
    <property type="match status" value="1"/>
</dbReference>
<protein>
    <recommendedName>
        <fullName evidence="3">PLAT domain-containing protein</fullName>
    </recommendedName>
</protein>
<dbReference type="GeneID" id="110249926"/>
<evidence type="ECO:0000256" key="1">
    <source>
        <dbReference type="PROSITE-ProRule" id="PRU00152"/>
    </source>
</evidence>
<evidence type="ECO:0000256" key="2">
    <source>
        <dbReference type="SAM" id="MobiDB-lite"/>
    </source>
</evidence>
<dbReference type="InterPro" id="IPR001024">
    <property type="entry name" value="PLAT/LH2_dom"/>
</dbReference>
<feature type="region of interest" description="Disordered" evidence="2">
    <location>
        <begin position="116"/>
        <end position="135"/>
    </location>
</feature>
<sequence length="135" mass="15174">MTGTTEGGRGGRDPKVVIYGSKGNSGTINFKGKLKEGNEEQFLVQLKEDIGDILVIKVSQSGLFFVPKWNLRRVTLRYLDSAESYYACFDGKVGEKALVHGDAECQKKNLNRRPLKKVRHQFRSGSHEEKNLESN</sequence>
<dbReference type="RefSeq" id="XP_020912163.1">
    <property type="nucleotide sequence ID" value="XM_021056504.2"/>
</dbReference>
<comment type="caution">
    <text evidence="1">Lacks conserved residue(s) required for the propagation of feature annotation.</text>
</comment>
<evidence type="ECO:0000313" key="5">
    <source>
        <dbReference type="Proteomes" id="UP000887567"/>
    </source>
</evidence>
<dbReference type="SUPFAM" id="SSF49723">
    <property type="entry name" value="Lipase/lipooxygenase domain (PLAT/LH2 domain)"/>
    <property type="match status" value="1"/>
</dbReference>
<dbReference type="AlphaFoldDB" id="A0A913Y0H7"/>
<feature type="compositionally biased region" description="Basic and acidic residues" evidence="2">
    <location>
        <begin position="125"/>
        <end position="135"/>
    </location>
</feature>
<reference evidence="4" key="1">
    <citation type="submission" date="2022-11" db="UniProtKB">
        <authorList>
            <consortium name="EnsemblMetazoa"/>
        </authorList>
    </citation>
    <scope>IDENTIFICATION</scope>
</reference>
<dbReference type="Proteomes" id="UP000887567">
    <property type="component" value="Unplaced"/>
</dbReference>
<evidence type="ECO:0000259" key="3">
    <source>
        <dbReference type="PROSITE" id="PS50095"/>
    </source>
</evidence>
<name>A0A913Y0H7_EXADI</name>
<proteinExistence type="predicted"/>
<accession>A0A913Y0H7</accession>
<keyword evidence="5" id="KW-1185">Reference proteome</keyword>
<dbReference type="KEGG" id="epa:110249926"/>
<organism evidence="4 5">
    <name type="scientific">Exaiptasia diaphana</name>
    <name type="common">Tropical sea anemone</name>
    <name type="synonym">Aiptasia pulchella</name>
    <dbReference type="NCBI Taxonomy" id="2652724"/>
    <lineage>
        <taxon>Eukaryota</taxon>
        <taxon>Metazoa</taxon>
        <taxon>Cnidaria</taxon>
        <taxon>Anthozoa</taxon>
        <taxon>Hexacorallia</taxon>
        <taxon>Actiniaria</taxon>
        <taxon>Aiptasiidae</taxon>
        <taxon>Exaiptasia</taxon>
    </lineage>
</organism>
<dbReference type="InterPro" id="IPR036392">
    <property type="entry name" value="PLAT/LH2_dom_sf"/>
</dbReference>
<dbReference type="Pfam" id="PF01477">
    <property type="entry name" value="PLAT"/>
    <property type="match status" value="1"/>
</dbReference>